<dbReference type="GO" id="GO:0004523">
    <property type="term" value="F:RNA-DNA hybrid ribonuclease activity"/>
    <property type="evidence" value="ECO:0007669"/>
    <property type="project" value="InterPro"/>
</dbReference>
<reference evidence="2" key="1">
    <citation type="submission" date="2022-04" db="EMBL/GenBank/DDBJ databases">
        <title>Carnegiea gigantea Genome sequencing and assembly v2.</title>
        <authorList>
            <person name="Copetti D."/>
            <person name="Sanderson M.J."/>
            <person name="Burquez A."/>
            <person name="Wojciechowski M.F."/>
        </authorList>
    </citation>
    <scope>NUCLEOTIDE SEQUENCE</scope>
    <source>
        <strain evidence="2">SGP5-SGP5p</strain>
        <tissue evidence="2">Aerial part</tissue>
    </source>
</reference>
<name>A0A9Q1L267_9CARY</name>
<evidence type="ECO:0000313" key="2">
    <source>
        <dbReference type="EMBL" id="KAJ8452717.1"/>
    </source>
</evidence>
<dbReference type="Pfam" id="PF13456">
    <property type="entry name" value="RVT_3"/>
    <property type="match status" value="1"/>
</dbReference>
<dbReference type="InterPro" id="IPR002156">
    <property type="entry name" value="RNaseH_domain"/>
</dbReference>
<evidence type="ECO:0000259" key="1">
    <source>
        <dbReference type="Pfam" id="PF13456"/>
    </source>
</evidence>
<protein>
    <recommendedName>
        <fullName evidence="1">RNase H type-1 domain-containing protein</fullName>
    </recommendedName>
</protein>
<gene>
    <name evidence="2" type="ORF">Cgig2_005053</name>
</gene>
<keyword evidence="3" id="KW-1185">Reference proteome</keyword>
<dbReference type="Proteomes" id="UP001153076">
    <property type="component" value="Unassembled WGS sequence"/>
</dbReference>
<dbReference type="GO" id="GO:0003676">
    <property type="term" value="F:nucleic acid binding"/>
    <property type="evidence" value="ECO:0007669"/>
    <property type="project" value="InterPro"/>
</dbReference>
<organism evidence="2 3">
    <name type="scientific">Carnegiea gigantea</name>
    <dbReference type="NCBI Taxonomy" id="171969"/>
    <lineage>
        <taxon>Eukaryota</taxon>
        <taxon>Viridiplantae</taxon>
        <taxon>Streptophyta</taxon>
        <taxon>Embryophyta</taxon>
        <taxon>Tracheophyta</taxon>
        <taxon>Spermatophyta</taxon>
        <taxon>Magnoliopsida</taxon>
        <taxon>eudicotyledons</taxon>
        <taxon>Gunneridae</taxon>
        <taxon>Pentapetalae</taxon>
        <taxon>Caryophyllales</taxon>
        <taxon>Cactineae</taxon>
        <taxon>Cactaceae</taxon>
        <taxon>Cactoideae</taxon>
        <taxon>Echinocereeae</taxon>
        <taxon>Carnegiea</taxon>
    </lineage>
</organism>
<dbReference type="AlphaFoldDB" id="A0A9Q1L267"/>
<dbReference type="EMBL" id="JAKOGI010000003">
    <property type="protein sequence ID" value="KAJ8452717.1"/>
    <property type="molecule type" value="Genomic_DNA"/>
</dbReference>
<proteinExistence type="predicted"/>
<evidence type="ECO:0000313" key="3">
    <source>
        <dbReference type="Proteomes" id="UP001153076"/>
    </source>
</evidence>
<accession>A0A9Q1L267</accession>
<feature type="domain" description="RNase H type-1" evidence="1">
    <location>
        <begin position="101"/>
        <end position="188"/>
    </location>
</feature>
<sequence>MSCGTCGHIEESASHAILECPLATGIWAASGVDQALWSWRFYCLADCISEAGKKLSADSFEEFLVVMWDVGTPTIVSCPQLPISIRKHLANGPLPMSIDFTVRDHVGNILLAGVKHTRGATATIIEEARPCLYALKCTYDHGFRSIIIEGDNLQLIQMLKSRSPTDSLISFFLKYVFTFLANFDFYSLSSPLFYQKNYACFHLGKKREKNYHK</sequence>
<comment type="caution">
    <text evidence="2">The sequence shown here is derived from an EMBL/GenBank/DDBJ whole genome shotgun (WGS) entry which is preliminary data.</text>
</comment>